<dbReference type="SUPFAM" id="SSF56672">
    <property type="entry name" value="DNA/RNA polymerases"/>
    <property type="match status" value="1"/>
</dbReference>
<feature type="signal peptide" evidence="1">
    <location>
        <begin position="1"/>
        <end position="20"/>
    </location>
</feature>
<accession>A0ABQ9HIS6</accession>
<organism evidence="2 3">
    <name type="scientific">Dryococelus australis</name>
    <dbReference type="NCBI Taxonomy" id="614101"/>
    <lineage>
        <taxon>Eukaryota</taxon>
        <taxon>Metazoa</taxon>
        <taxon>Ecdysozoa</taxon>
        <taxon>Arthropoda</taxon>
        <taxon>Hexapoda</taxon>
        <taxon>Insecta</taxon>
        <taxon>Pterygota</taxon>
        <taxon>Neoptera</taxon>
        <taxon>Polyneoptera</taxon>
        <taxon>Phasmatodea</taxon>
        <taxon>Verophasmatodea</taxon>
        <taxon>Anareolatae</taxon>
        <taxon>Phasmatidae</taxon>
        <taxon>Eurycanthinae</taxon>
        <taxon>Dryococelus</taxon>
    </lineage>
</organism>
<dbReference type="InterPro" id="IPR043502">
    <property type="entry name" value="DNA/RNA_pol_sf"/>
</dbReference>
<protein>
    <submittedName>
        <fullName evidence="2">Uncharacterized protein</fullName>
    </submittedName>
</protein>
<evidence type="ECO:0000313" key="3">
    <source>
        <dbReference type="Proteomes" id="UP001159363"/>
    </source>
</evidence>
<dbReference type="Proteomes" id="UP001159363">
    <property type="component" value="Chromosome 4"/>
</dbReference>
<gene>
    <name evidence="2" type="ORF">PR048_016095</name>
</gene>
<sequence>MVFKCFIMLVVWHQYQKTHTYYYWKHYSKDCKKHNVHINTEKRFFIRPSIKFCGFIISKDELPKCHEKVDAILKMSCRIEVVFRSCKFLWKICVPSQQASSTIVLTATERNKISI</sequence>
<feature type="chain" id="PRO_5047131994" evidence="1">
    <location>
        <begin position="21"/>
        <end position="115"/>
    </location>
</feature>
<proteinExistence type="predicted"/>
<evidence type="ECO:0000313" key="2">
    <source>
        <dbReference type="EMBL" id="KAJ8884238.1"/>
    </source>
</evidence>
<keyword evidence="1" id="KW-0732">Signal</keyword>
<name>A0ABQ9HIS6_9NEOP</name>
<comment type="caution">
    <text evidence="2">The sequence shown here is derived from an EMBL/GenBank/DDBJ whole genome shotgun (WGS) entry which is preliminary data.</text>
</comment>
<evidence type="ECO:0000256" key="1">
    <source>
        <dbReference type="SAM" id="SignalP"/>
    </source>
</evidence>
<keyword evidence="3" id="KW-1185">Reference proteome</keyword>
<dbReference type="EMBL" id="JARBHB010000005">
    <property type="protein sequence ID" value="KAJ8884238.1"/>
    <property type="molecule type" value="Genomic_DNA"/>
</dbReference>
<reference evidence="2 3" key="1">
    <citation type="submission" date="2023-02" db="EMBL/GenBank/DDBJ databases">
        <title>LHISI_Scaffold_Assembly.</title>
        <authorList>
            <person name="Stuart O.P."/>
            <person name="Cleave R."/>
            <person name="Magrath M.J.L."/>
            <person name="Mikheyev A.S."/>
        </authorList>
    </citation>
    <scope>NUCLEOTIDE SEQUENCE [LARGE SCALE GENOMIC DNA]</scope>
    <source>
        <strain evidence="2">Daus_M_001</strain>
        <tissue evidence="2">Leg muscle</tissue>
    </source>
</reference>